<organism evidence="2 3">
    <name type="scientific">Triplophysa tibetana</name>
    <dbReference type="NCBI Taxonomy" id="1572043"/>
    <lineage>
        <taxon>Eukaryota</taxon>
        <taxon>Metazoa</taxon>
        <taxon>Chordata</taxon>
        <taxon>Craniata</taxon>
        <taxon>Vertebrata</taxon>
        <taxon>Euteleostomi</taxon>
        <taxon>Actinopterygii</taxon>
        <taxon>Neopterygii</taxon>
        <taxon>Teleostei</taxon>
        <taxon>Ostariophysi</taxon>
        <taxon>Cypriniformes</taxon>
        <taxon>Nemacheilidae</taxon>
        <taxon>Triplophysa</taxon>
    </lineage>
</organism>
<protein>
    <recommendedName>
        <fullName evidence="1">Immunoglobulin V-set domain-containing protein</fullName>
    </recommendedName>
</protein>
<comment type="caution">
    <text evidence="2">The sequence shown here is derived from an EMBL/GenBank/DDBJ whole genome shotgun (WGS) entry which is preliminary data.</text>
</comment>
<dbReference type="InterPro" id="IPR013783">
    <property type="entry name" value="Ig-like_fold"/>
</dbReference>
<dbReference type="AlphaFoldDB" id="A0A5A9NS62"/>
<dbReference type="Gene3D" id="2.60.40.10">
    <property type="entry name" value="Immunoglobulins"/>
    <property type="match status" value="1"/>
</dbReference>
<feature type="domain" description="Immunoglobulin V-set" evidence="1">
    <location>
        <begin position="19"/>
        <end position="118"/>
    </location>
</feature>
<sequence length="171" mass="19097">MEWTSVPYGVFGDPDEVKIVLEGDSVTLHTNLTDIQINDEIRWRFGPDGSSSLLVHIDQNVPSYKDSAEGTFTDRLQILNIKTGDLTIKNMRIKHSGLYKAQIVRPTGVTQRKFSIEVYGEGFMFYARMSKDGFLEEGSDVSLINKSVKKTNGDGLGLKKRGGWLLALILV</sequence>
<name>A0A5A9NS62_9TELE</name>
<accession>A0A5A9NS62</accession>
<reference evidence="2 3" key="1">
    <citation type="journal article" date="2019" name="Mol. Ecol. Resour.">
        <title>Chromosome-level genome assembly of Triplophysa tibetana, a fish adapted to the harsh high-altitude environment of the Tibetan Plateau.</title>
        <authorList>
            <person name="Yang X."/>
            <person name="Liu H."/>
            <person name="Ma Z."/>
            <person name="Zou Y."/>
            <person name="Zou M."/>
            <person name="Mao Y."/>
            <person name="Li X."/>
            <person name="Wang H."/>
            <person name="Chen T."/>
            <person name="Wang W."/>
            <person name="Yang R."/>
        </authorList>
    </citation>
    <scope>NUCLEOTIDE SEQUENCE [LARGE SCALE GENOMIC DNA]</scope>
    <source>
        <strain evidence="2">TTIB1903HZAU</strain>
        <tissue evidence="2">Muscle</tissue>
    </source>
</reference>
<dbReference type="InterPro" id="IPR013106">
    <property type="entry name" value="Ig_V-set"/>
</dbReference>
<evidence type="ECO:0000313" key="3">
    <source>
        <dbReference type="Proteomes" id="UP000324632"/>
    </source>
</evidence>
<dbReference type="Proteomes" id="UP000324632">
    <property type="component" value="Chromosome 14"/>
</dbReference>
<gene>
    <name evidence="2" type="ORF">E1301_Tti023532</name>
</gene>
<evidence type="ECO:0000313" key="2">
    <source>
        <dbReference type="EMBL" id="KAA0711839.1"/>
    </source>
</evidence>
<dbReference type="PANTHER" id="PTHR21063:SF4">
    <property type="entry name" value="CD48 ANTIGEN-RELATED"/>
    <property type="match status" value="1"/>
</dbReference>
<dbReference type="EMBL" id="SOYY01000014">
    <property type="protein sequence ID" value="KAA0711839.1"/>
    <property type="molecule type" value="Genomic_DNA"/>
</dbReference>
<dbReference type="SUPFAM" id="SSF48726">
    <property type="entry name" value="Immunoglobulin"/>
    <property type="match status" value="1"/>
</dbReference>
<dbReference type="PANTHER" id="PTHR21063">
    <property type="entry name" value="LFA-3"/>
    <property type="match status" value="1"/>
</dbReference>
<keyword evidence="3" id="KW-1185">Reference proteome</keyword>
<proteinExistence type="predicted"/>
<evidence type="ECO:0000259" key="1">
    <source>
        <dbReference type="Pfam" id="PF07686"/>
    </source>
</evidence>
<dbReference type="InterPro" id="IPR036179">
    <property type="entry name" value="Ig-like_dom_sf"/>
</dbReference>
<dbReference type="Pfam" id="PF07686">
    <property type="entry name" value="V-set"/>
    <property type="match status" value="1"/>
</dbReference>